<protein>
    <recommendedName>
        <fullName evidence="12">Methyl farnesoate epoxidase</fullName>
    </recommendedName>
</protein>
<reference evidence="10 11" key="1">
    <citation type="submission" date="2024-08" db="EMBL/GenBank/DDBJ databases">
        <authorList>
            <person name="Cucini C."/>
            <person name="Frati F."/>
        </authorList>
    </citation>
    <scope>NUCLEOTIDE SEQUENCE [LARGE SCALE GENOMIC DNA]</scope>
</reference>
<dbReference type="Proteomes" id="UP001642540">
    <property type="component" value="Unassembled WGS sequence"/>
</dbReference>
<organism evidence="10 11">
    <name type="scientific">Orchesella dallaii</name>
    <dbReference type="NCBI Taxonomy" id="48710"/>
    <lineage>
        <taxon>Eukaryota</taxon>
        <taxon>Metazoa</taxon>
        <taxon>Ecdysozoa</taxon>
        <taxon>Arthropoda</taxon>
        <taxon>Hexapoda</taxon>
        <taxon>Collembola</taxon>
        <taxon>Entomobryomorpha</taxon>
        <taxon>Entomobryoidea</taxon>
        <taxon>Orchesellidae</taxon>
        <taxon>Orchesellinae</taxon>
        <taxon>Orchesella</taxon>
    </lineage>
</organism>
<evidence type="ECO:0000256" key="2">
    <source>
        <dbReference type="ARBA" id="ARBA00010617"/>
    </source>
</evidence>
<keyword evidence="6 8" id="KW-0408">Iron</keyword>
<dbReference type="InterPro" id="IPR036396">
    <property type="entry name" value="Cyt_P450_sf"/>
</dbReference>
<evidence type="ECO:0000256" key="4">
    <source>
        <dbReference type="ARBA" id="ARBA00022723"/>
    </source>
</evidence>
<keyword evidence="9" id="KW-0732">Signal</keyword>
<evidence type="ECO:0000256" key="8">
    <source>
        <dbReference type="RuleBase" id="RU000461"/>
    </source>
</evidence>
<dbReference type="Gene3D" id="1.10.630.10">
    <property type="entry name" value="Cytochrome P450"/>
    <property type="match status" value="1"/>
</dbReference>
<dbReference type="InterPro" id="IPR017972">
    <property type="entry name" value="Cyt_P450_CS"/>
</dbReference>
<dbReference type="SUPFAM" id="SSF48264">
    <property type="entry name" value="Cytochrome P450"/>
    <property type="match status" value="1"/>
</dbReference>
<feature type="signal peptide" evidence="9">
    <location>
        <begin position="1"/>
        <end position="17"/>
    </location>
</feature>
<keyword evidence="7 8" id="KW-0503">Monooxygenase</keyword>
<evidence type="ECO:0008006" key="12">
    <source>
        <dbReference type="Google" id="ProtNLM"/>
    </source>
</evidence>
<evidence type="ECO:0000313" key="11">
    <source>
        <dbReference type="Proteomes" id="UP001642540"/>
    </source>
</evidence>
<dbReference type="Pfam" id="PF00067">
    <property type="entry name" value="p450"/>
    <property type="match status" value="1"/>
</dbReference>
<evidence type="ECO:0000256" key="6">
    <source>
        <dbReference type="ARBA" id="ARBA00023004"/>
    </source>
</evidence>
<dbReference type="InterPro" id="IPR050182">
    <property type="entry name" value="Cytochrome_P450_fam2"/>
</dbReference>
<gene>
    <name evidence="10" type="ORF">ODALV1_LOCUS21018</name>
</gene>
<evidence type="ECO:0000256" key="7">
    <source>
        <dbReference type="ARBA" id="ARBA00023033"/>
    </source>
</evidence>
<evidence type="ECO:0000256" key="1">
    <source>
        <dbReference type="ARBA" id="ARBA00001971"/>
    </source>
</evidence>
<comment type="caution">
    <text evidence="10">The sequence shown here is derived from an EMBL/GenBank/DDBJ whole genome shotgun (WGS) entry which is preliminary data.</text>
</comment>
<sequence>MIVLAFILILIAYFVLSTRRRAKEPPGPFKWPIVGNLPQIAMINWSRVWFAIDHYSKQYGDIMGMYFGSRYVVVLSNPKDIHEVMKRDEWNGRVRDNNEKVKSSGKHLGLFLTQGELWRETRRFTLRNLRDFGFGKADMETSIMSEYRTVEEYLDNQIKTENGEVCFDDLFGPPVVSTLWKMVAGTNCDFEDPHIRRMQQVVVDTLRRRAIGAGLFFAFQQLGRLFPELSGFAQQRDGFKFLKDKMKELVDEHKETRVPGVLRDFIDVYMEEQEKNPDNPNFFDEQLAVLCMDLFVAGSDTTTNTLRFVILYLILHPDVMKKCQEEIDTEIGRERQVGISDKEKLPYTQAFLLETDRYCSMAPIVTPHCLTKDVVYKGYEIPEGTIIFMNNWGIHRSKERWGDPENFRPDRFIDGNGKVITNDEWFVPFGSGKRRCPGEILARANVFLYAANLLQHYSFSVIPGTTKPSDEPVIGLNLSAQPYSALVERRK</sequence>
<comment type="cofactor">
    <cofactor evidence="1">
        <name>heme</name>
        <dbReference type="ChEBI" id="CHEBI:30413"/>
    </cofactor>
</comment>
<dbReference type="PRINTS" id="PR00385">
    <property type="entry name" value="P450"/>
</dbReference>
<dbReference type="InterPro" id="IPR002401">
    <property type="entry name" value="Cyt_P450_E_grp-I"/>
</dbReference>
<accession>A0ABP1REP1</accession>
<keyword evidence="5 8" id="KW-0560">Oxidoreductase</keyword>
<evidence type="ECO:0000256" key="3">
    <source>
        <dbReference type="ARBA" id="ARBA00022617"/>
    </source>
</evidence>
<keyword evidence="11" id="KW-1185">Reference proteome</keyword>
<name>A0ABP1REP1_9HEXA</name>
<keyword evidence="4 8" id="KW-0479">Metal-binding</keyword>
<dbReference type="InterPro" id="IPR001128">
    <property type="entry name" value="Cyt_P450"/>
</dbReference>
<evidence type="ECO:0000256" key="5">
    <source>
        <dbReference type="ARBA" id="ARBA00023002"/>
    </source>
</evidence>
<feature type="chain" id="PRO_5046888294" description="Methyl farnesoate epoxidase" evidence="9">
    <location>
        <begin position="18"/>
        <end position="491"/>
    </location>
</feature>
<dbReference type="PANTHER" id="PTHR24300:SF376">
    <property type="entry name" value="CYTOCHROME P450 15A1"/>
    <property type="match status" value="1"/>
</dbReference>
<dbReference type="EMBL" id="CAXLJM020000069">
    <property type="protein sequence ID" value="CAL8125561.1"/>
    <property type="molecule type" value="Genomic_DNA"/>
</dbReference>
<evidence type="ECO:0000256" key="9">
    <source>
        <dbReference type="SAM" id="SignalP"/>
    </source>
</evidence>
<evidence type="ECO:0000313" key="10">
    <source>
        <dbReference type="EMBL" id="CAL8125561.1"/>
    </source>
</evidence>
<proteinExistence type="inferred from homology"/>
<dbReference type="PANTHER" id="PTHR24300">
    <property type="entry name" value="CYTOCHROME P450 508A4-RELATED"/>
    <property type="match status" value="1"/>
</dbReference>
<dbReference type="PROSITE" id="PS00086">
    <property type="entry name" value="CYTOCHROME_P450"/>
    <property type="match status" value="1"/>
</dbReference>
<dbReference type="PRINTS" id="PR00463">
    <property type="entry name" value="EP450I"/>
</dbReference>
<keyword evidence="3 8" id="KW-0349">Heme</keyword>
<comment type="similarity">
    <text evidence="2 8">Belongs to the cytochrome P450 family.</text>
</comment>